<dbReference type="Proteomes" id="UP000266841">
    <property type="component" value="Unassembled WGS sequence"/>
</dbReference>
<dbReference type="EMBL" id="AGNL01039744">
    <property type="protein sequence ID" value="EJK52482.1"/>
    <property type="molecule type" value="Genomic_DNA"/>
</dbReference>
<evidence type="ECO:0000313" key="3">
    <source>
        <dbReference type="Proteomes" id="UP000266841"/>
    </source>
</evidence>
<gene>
    <name evidence="2" type="ORF">THAOC_28232</name>
</gene>
<evidence type="ECO:0000256" key="1">
    <source>
        <dbReference type="SAM" id="SignalP"/>
    </source>
</evidence>
<keyword evidence="1" id="KW-0732">Signal</keyword>
<accession>K0S0R0</accession>
<dbReference type="OrthoDB" id="2149224at2759"/>
<name>K0S0R0_THAOC</name>
<comment type="caution">
    <text evidence="2">The sequence shown here is derived from an EMBL/GenBank/DDBJ whole genome shotgun (WGS) entry which is preliminary data.</text>
</comment>
<feature type="chain" id="PRO_5003836736" evidence="1">
    <location>
        <begin position="22"/>
        <end position="349"/>
    </location>
</feature>
<keyword evidence="3" id="KW-1185">Reference proteome</keyword>
<dbReference type="Gene3D" id="2.150.10.10">
    <property type="entry name" value="Serralysin-like metalloprotease, C-terminal"/>
    <property type="match status" value="1"/>
</dbReference>
<feature type="non-terminal residue" evidence="2">
    <location>
        <position position="349"/>
    </location>
</feature>
<sequence length="349" mass="35990">MWKLSSVFLLAALSGASEVSSYWGRPASTRLTVRDPRFRPNSTSLTSAYPYVRSQTNPHLRSSIAVSSNEPALRVESVASAVTSDSDVARSLESRLEALETEQRARFEALESKHAQDLEALETELETLGTKHAKDLETLKTELETLKAEHAVLQRCIEVEEVYGDDITKLHVKSECELNVHGGHTTHGHHSIKGGNLFVSNGLGSSKCSSSSSSVDEDVGDGDGATVKCSGTGNIIVGHQQDDLSAGHKAITGSHNVILGEGHTVTSHGGIVSGVGHVASGAHASAIAGSGHTVSGAGAIALGGNHGTARGSNSVVSGGYQNFASGSYSSVSGGMHNTASGPNSSVSGG</sequence>
<proteinExistence type="predicted"/>
<dbReference type="AlphaFoldDB" id="K0S0R0"/>
<reference evidence="2 3" key="1">
    <citation type="journal article" date="2012" name="Genome Biol.">
        <title>Genome and low-iron response of an oceanic diatom adapted to chronic iron limitation.</title>
        <authorList>
            <person name="Lommer M."/>
            <person name="Specht M."/>
            <person name="Roy A.S."/>
            <person name="Kraemer L."/>
            <person name="Andreson R."/>
            <person name="Gutowska M.A."/>
            <person name="Wolf J."/>
            <person name="Bergner S.V."/>
            <person name="Schilhabel M.B."/>
            <person name="Klostermeier U.C."/>
            <person name="Beiko R.G."/>
            <person name="Rosenstiel P."/>
            <person name="Hippler M."/>
            <person name="Laroche J."/>
        </authorList>
    </citation>
    <scope>NUCLEOTIDE SEQUENCE [LARGE SCALE GENOMIC DNA]</scope>
    <source>
        <strain evidence="2 3">CCMP1005</strain>
    </source>
</reference>
<organism evidence="2 3">
    <name type="scientific">Thalassiosira oceanica</name>
    <name type="common">Marine diatom</name>
    <dbReference type="NCBI Taxonomy" id="159749"/>
    <lineage>
        <taxon>Eukaryota</taxon>
        <taxon>Sar</taxon>
        <taxon>Stramenopiles</taxon>
        <taxon>Ochrophyta</taxon>
        <taxon>Bacillariophyta</taxon>
        <taxon>Coscinodiscophyceae</taxon>
        <taxon>Thalassiosirophycidae</taxon>
        <taxon>Thalassiosirales</taxon>
        <taxon>Thalassiosiraceae</taxon>
        <taxon>Thalassiosira</taxon>
    </lineage>
</organism>
<feature type="signal peptide" evidence="1">
    <location>
        <begin position="1"/>
        <end position="21"/>
    </location>
</feature>
<evidence type="ECO:0000313" key="2">
    <source>
        <dbReference type="EMBL" id="EJK52482.1"/>
    </source>
</evidence>
<dbReference type="InterPro" id="IPR011049">
    <property type="entry name" value="Serralysin-like_metalloprot_C"/>
</dbReference>
<dbReference type="CDD" id="cd12796">
    <property type="entry name" value="LbR_Ice_bind"/>
    <property type="match status" value="1"/>
</dbReference>
<protein>
    <submittedName>
        <fullName evidence="2">Uncharacterized protein</fullName>
    </submittedName>
</protein>